<evidence type="ECO:0000256" key="1">
    <source>
        <dbReference type="SAM" id="MobiDB-lite"/>
    </source>
</evidence>
<gene>
    <name evidence="2" type="ORF">DAPPUDRAFT_248459</name>
</gene>
<organism evidence="2 3">
    <name type="scientific">Daphnia pulex</name>
    <name type="common">Water flea</name>
    <dbReference type="NCBI Taxonomy" id="6669"/>
    <lineage>
        <taxon>Eukaryota</taxon>
        <taxon>Metazoa</taxon>
        <taxon>Ecdysozoa</taxon>
        <taxon>Arthropoda</taxon>
        <taxon>Crustacea</taxon>
        <taxon>Branchiopoda</taxon>
        <taxon>Diplostraca</taxon>
        <taxon>Cladocera</taxon>
        <taxon>Anomopoda</taxon>
        <taxon>Daphniidae</taxon>
        <taxon>Daphnia</taxon>
    </lineage>
</organism>
<accession>E9GUQ0</accession>
<dbReference type="Proteomes" id="UP000000305">
    <property type="component" value="Unassembled WGS sequence"/>
</dbReference>
<reference evidence="2 3" key="1">
    <citation type="journal article" date="2011" name="Science">
        <title>The ecoresponsive genome of Daphnia pulex.</title>
        <authorList>
            <person name="Colbourne J.K."/>
            <person name="Pfrender M.E."/>
            <person name="Gilbert D."/>
            <person name="Thomas W.K."/>
            <person name="Tucker A."/>
            <person name="Oakley T.H."/>
            <person name="Tokishita S."/>
            <person name="Aerts A."/>
            <person name="Arnold G.J."/>
            <person name="Basu M.K."/>
            <person name="Bauer D.J."/>
            <person name="Caceres C.E."/>
            <person name="Carmel L."/>
            <person name="Casola C."/>
            <person name="Choi J.H."/>
            <person name="Detter J.C."/>
            <person name="Dong Q."/>
            <person name="Dusheyko S."/>
            <person name="Eads B.D."/>
            <person name="Frohlich T."/>
            <person name="Geiler-Samerotte K.A."/>
            <person name="Gerlach D."/>
            <person name="Hatcher P."/>
            <person name="Jogdeo S."/>
            <person name="Krijgsveld J."/>
            <person name="Kriventseva E.V."/>
            <person name="Kultz D."/>
            <person name="Laforsch C."/>
            <person name="Lindquist E."/>
            <person name="Lopez J."/>
            <person name="Manak J.R."/>
            <person name="Muller J."/>
            <person name="Pangilinan J."/>
            <person name="Patwardhan R.P."/>
            <person name="Pitluck S."/>
            <person name="Pritham E.J."/>
            <person name="Rechtsteiner A."/>
            <person name="Rho M."/>
            <person name="Rogozin I.B."/>
            <person name="Sakarya O."/>
            <person name="Salamov A."/>
            <person name="Schaack S."/>
            <person name="Shapiro H."/>
            <person name="Shiga Y."/>
            <person name="Skalitzky C."/>
            <person name="Smith Z."/>
            <person name="Souvorov A."/>
            <person name="Sung W."/>
            <person name="Tang Z."/>
            <person name="Tsuchiya D."/>
            <person name="Tu H."/>
            <person name="Vos H."/>
            <person name="Wang M."/>
            <person name="Wolf Y.I."/>
            <person name="Yamagata H."/>
            <person name="Yamada T."/>
            <person name="Ye Y."/>
            <person name="Shaw J.R."/>
            <person name="Andrews J."/>
            <person name="Crease T.J."/>
            <person name="Tang H."/>
            <person name="Lucas S.M."/>
            <person name="Robertson H.M."/>
            <person name="Bork P."/>
            <person name="Koonin E.V."/>
            <person name="Zdobnov E.M."/>
            <person name="Grigoriev I.V."/>
            <person name="Lynch M."/>
            <person name="Boore J.L."/>
        </authorList>
    </citation>
    <scope>NUCLEOTIDE SEQUENCE [LARGE SCALE GENOMIC DNA]</scope>
</reference>
<dbReference type="InParanoid" id="E9GUQ0"/>
<feature type="region of interest" description="Disordered" evidence="1">
    <location>
        <begin position="73"/>
        <end position="99"/>
    </location>
</feature>
<evidence type="ECO:0000313" key="3">
    <source>
        <dbReference type="Proteomes" id="UP000000305"/>
    </source>
</evidence>
<sequence>MSCNCLWIFRLPVTRKKNGVVLLRLHFGLAFAWEEDIAIDSGSKLPSYTTGPNNHQRATISTSFSIGWPIGSGGQTSGKQRVCGVPHGNERRNGDQIGAQGMSNVITEQIADEAAL</sequence>
<evidence type="ECO:0000313" key="2">
    <source>
        <dbReference type="EMBL" id="EFX76902.1"/>
    </source>
</evidence>
<proteinExistence type="predicted"/>
<name>E9GUQ0_DAPPU</name>
<dbReference type="EMBL" id="GL732566">
    <property type="protein sequence ID" value="EFX76902.1"/>
    <property type="molecule type" value="Genomic_DNA"/>
</dbReference>
<keyword evidence="3" id="KW-1185">Reference proteome</keyword>
<protein>
    <submittedName>
        <fullName evidence="2">Uncharacterized protein</fullName>
    </submittedName>
</protein>
<dbReference type="HOGENOM" id="CLU_2099318_0_0_1"/>
<dbReference type="AlphaFoldDB" id="E9GUQ0"/>
<dbReference type="KEGG" id="dpx:DAPPUDRAFT_248459"/>